<evidence type="ECO:0000256" key="1">
    <source>
        <dbReference type="SAM" id="Phobius"/>
    </source>
</evidence>
<dbReference type="Proteomes" id="UP000287171">
    <property type="component" value="Unassembled WGS sequence"/>
</dbReference>
<proteinExistence type="predicted"/>
<keyword evidence="1" id="KW-0812">Transmembrane</keyword>
<evidence type="ECO:0000313" key="3">
    <source>
        <dbReference type="EMBL" id="GCE26071.1"/>
    </source>
</evidence>
<dbReference type="AlphaFoldDB" id="A0A402B402"/>
<evidence type="ECO:0000259" key="2">
    <source>
        <dbReference type="Pfam" id="PF01882"/>
    </source>
</evidence>
<feature type="domain" description="DUF58" evidence="2">
    <location>
        <begin position="226"/>
        <end position="369"/>
    </location>
</feature>
<comment type="caution">
    <text evidence="3">The sequence shown here is derived from an EMBL/GenBank/DDBJ whole genome shotgun (WGS) entry which is preliminary data.</text>
</comment>
<keyword evidence="1" id="KW-0472">Membrane</keyword>
<organism evidence="3 4">
    <name type="scientific">Dictyobacter alpinus</name>
    <dbReference type="NCBI Taxonomy" id="2014873"/>
    <lineage>
        <taxon>Bacteria</taxon>
        <taxon>Bacillati</taxon>
        <taxon>Chloroflexota</taxon>
        <taxon>Ktedonobacteria</taxon>
        <taxon>Ktedonobacterales</taxon>
        <taxon>Dictyobacteraceae</taxon>
        <taxon>Dictyobacter</taxon>
    </lineage>
</organism>
<dbReference type="InterPro" id="IPR002881">
    <property type="entry name" value="DUF58"/>
</dbReference>
<dbReference type="Pfam" id="PF01882">
    <property type="entry name" value="DUF58"/>
    <property type="match status" value="1"/>
</dbReference>
<dbReference type="OrthoDB" id="9789943at2"/>
<sequence length="469" mass="52703">MSKAQLASDKAAKKAKMGEGSRVNPYLYLLGGIFLLGSVITHSPLLLVCSCIFLLALAITDVWATYCLQEVRYQRHLSEKRVLFGEEITLSVSIENAKLLPLPVVQVDDMMPRALPLKGQAIRKTLVSNSVVLEGLFSLRWYERVTRNYTLHCINRGIYTFGPAKLHSSDLFGFIGRELKIQELNHVLVYPLVVPITSFQLPSKRPFGDLRTSRRFLEDPSRVIGVRDYVYGDSMRRVDWKATARAQELQSKIYESTTTYSLAIFLNSSVQLDNYYSIHPALQELAICAAASISNWAIDEGHTVGLYANTPISTIDEETSAAFLKPKGQGRSIAERLQRHTIHIPAASNEDQRQRIMEMLARIQSHMGSPLEEILQKERSSLSIGTTIIVITNQINERLMEILLRMQRSGHAISLLLVGDNPPPTRLAGITVHYLGGEKVWEKLQTTYGYVEIEEGESENNQEAIGFQL</sequence>
<keyword evidence="1" id="KW-1133">Transmembrane helix</keyword>
<dbReference type="PANTHER" id="PTHR34351">
    <property type="entry name" value="SLR1927 PROTEIN-RELATED"/>
    <property type="match status" value="1"/>
</dbReference>
<gene>
    <name evidence="3" type="ORF">KDA_15550</name>
</gene>
<accession>A0A402B402</accession>
<dbReference type="EMBL" id="BIFT01000001">
    <property type="protein sequence ID" value="GCE26071.1"/>
    <property type="molecule type" value="Genomic_DNA"/>
</dbReference>
<protein>
    <recommendedName>
        <fullName evidence="2">DUF58 domain-containing protein</fullName>
    </recommendedName>
</protein>
<dbReference type="RefSeq" id="WP_126626579.1">
    <property type="nucleotide sequence ID" value="NZ_BIFT01000001.1"/>
</dbReference>
<dbReference type="PANTHER" id="PTHR34351:SF2">
    <property type="entry name" value="DUF58 DOMAIN-CONTAINING PROTEIN"/>
    <property type="match status" value="1"/>
</dbReference>
<evidence type="ECO:0000313" key="4">
    <source>
        <dbReference type="Proteomes" id="UP000287171"/>
    </source>
</evidence>
<keyword evidence="4" id="KW-1185">Reference proteome</keyword>
<name>A0A402B402_9CHLR</name>
<feature type="transmembrane region" description="Helical" evidence="1">
    <location>
        <begin position="23"/>
        <end position="39"/>
    </location>
</feature>
<reference evidence="4" key="1">
    <citation type="submission" date="2018-12" db="EMBL/GenBank/DDBJ databases">
        <title>Tengunoibacter tsumagoiensis gen. nov., sp. nov., Dictyobacter kobayashii sp. nov., D. alpinus sp. nov., and D. joshuensis sp. nov. and description of Dictyobacteraceae fam. nov. within the order Ktedonobacterales isolated from Tengu-no-mugimeshi.</title>
        <authorList>
            <person name="Wang C.M."/>
            <person name="Zheng Y."/>
            <person name="Sakai Y."/>
            <person name="Toyoda A."/>
            <person name="Minakuchi Y."/>
            <person name="Abe K."/>
            <person name="Yokota A."/>
            <person name="Yabe S."/>
        </authorList>
    </citation>
    <scope>NUCLEOTIDE SEQUENCE [LARGE SCALE GENOMIC DNA]</scope>
    <source>
        <strain evidence="4">Uno16</strain>
    </source>
</reference>